<evidence type="ECO:0000256" key="5">
    <source>
        <dbReference type="ARBA" id="ARBA00022490"/>
    </source>
</evidence>
<evidence type="ECO:0000256" key="3">
    <source>
        <dbReference type="ARBA" id="ARBA00009205"/>
    </source>
</evidence>
<dbReference type="WBParaSite" id="MCU_004267-RB">
    <property type="protein sequence ID" value="MCU_004267-RB"/>
    <property type="gene ID" value="MCU_004267"/>
</dbReference>
<evidence type="ECO:0000256" key="7">
    <source>
        <dbReference type="ARBA" id="ARBA00023273"/>
    </source>
</evidence>
<sequence length="224" mass="25746">MQWSMKGRLHCQCYSFDETFKTYDFQKFATAFFNSDVVRGTLETDEGLPSEECEVEAIHVPCSLLSMDIFNRCVGVVTHPTGRIKSCFEEYHNSVLINDCLKRMLCINDSEDYDLFSEGERAEFLFRLFKHVVIGGELVQPSDDISVYTDFVRNLYRDLISVQKVAGSDEINIVSLVYDVKVKNNHLLVYPAAKEHENTFAYLIVNPIKRHVFALSHVYGIGQF</sequence>
<dbReference type="PANTHER" id="PTHR31078">
    <property type="entry name" value="CILIA- AND FLAGELLA-ASSOCIATED PROTEIN 300"/>
    <property type="match status" value="1"/>
</dbReference>
<evidence type="ECO:0000256" key="2">
    <source>
        <dbReference type="ARBA" id="ARBA00004430"/>
    </source>
</evidence>
<proteinExistence type="inferred from homology"/>
<comment type="similarity">
    <text evidence="3">Belongs to the CFAP300 family.</text>
</comment>
<reference evidence="8" key="1">
    <citation type="submission" date="2019-11" db="UniProtKB">
        <authorList>
            <consortium name="WormBaseParasite"/>
        </authorList>
    </citation>
    <scope>IDENTIFICATION</scope>
</reference>
<dbReference type="GO" id="GO:0005930">
    <property type="term" value="C:axoneme"/>
    <property type="evidence" value="ECO:0007669"/>
    <property type="project" value="UniProtKB-SubCell"/>
</dbReference>
<evidence type="ECO:0000256" key="1">
    <source>
        <dbReference type="ARBA" id="ARBA00002404"/>
    </source>
</evidence>
<dbReference type="PANTHER" id="PTHR31078:SF1">
    <property type="entry name" value="CILIA- AND FLAGELLA-ASSOCIATED PROTEIN 300"/>
    <property type="match status" value="1"/>
</dbReference>
<accession>A0A5K3EZ38</accession>
<protein>
    <recommendedName>
        <fullName evidence="4">Cilia- and flagella-associated protein 300</fullName>
    </recommendedName>
</protein>
<evidence type="ECO:0000256" key="6">
    <source>
        <dbReference type="ARBA" id="ARBA00023212"/>
    </source>
</evidence>
<dbReference type="AlphaFoldDB" id="A0A5K3EZ38"/>
<evidence type="ECO:0000313" key="8">
    <source>
        <dbReference type="WBParaSite" id="MCU_004267-RB"/>
    </source>
</evidence>
<keyword evidence="6" id="KW-0206">Cytoskeleton</keyword>
<comment type="subcellular location">
    <subcellularLocation>
        <location evidence="2">Cytoplasm</location>
        <location evidence="2">Cytoskeleton</location>
        <location evidence="2">Cilium axoneme</location>
    </subcellularLocation>
</comment>
<dbReference type="Pfam" id="PF14926">
    <property type="entry name" value="CFAP300"/>
    <property type="match status" value="1"/>
</dbReference>
<dbReference type="InterPro" id="IPR029416">
    <property type="entry name" value="CFAP300"/>
</dbReference>
<comment type="function">
    <text evidence="1">Cilium- and flagellum-specific protein that plays a role in axonemal structure organization and motility. May play a role in outer and inner dynein arm assembly.</text>
</comment>
<keyword evidence="5" id="KW-0963">Cytoplasm</keyword>
<organism evidence="8">
    <name type="scientific">Mesocestoides corti</name>
    <name type="common">Flatworm</name>
    <dbReference type="NCBI Taxonomy" id="53468"/>
    <lineage>
        <taxon>Eukaryota</taxon>
        <taxon>Metazoa</taxon>
        <taxon>Spiralia</taxon>
        <taxon>Lophotrochozoa</taxon>
        <taxon>Platyhelminthes</taxon>
        <taxon>Cestoda</taxon>
        <taxon>Eucestoda</taxon>
        <taxon>Cyclophyllidea</taxon>
        <taxon>Mesocestoididae</taxon>
        <taxon>Mesocestoides</taxon>
    </lineage>
</organism>
<keyword evidence="7" id="KW-0966">Cell projection</keyword>
<name>A0A5K3EZ38_MESCO</name>
<evidence type="ECO:0000256" key="4">
    <source>
        <dbReference type="ARBA" id="ARBA00022174"/>
    </source>
</evidence>